<dbReference type="InterPro" id="IPR002104">
    <property type="entry name" value="Integrase_catalytic"/>
</dbReference>
<dbReference type="RefSeq" id="WP_187708926.1">
    <property type="nucleotide sequence ID" value="NZ_CP060782.1"/>
</dbReference>
<reference evidence="4 5" key="1">
    <citation type="submission" date="2020-08" db="EMBL/GenBank/DDBJ databases">
        <title>Genome sequence of Sphingomonas sediminicola KACC 15039T.</title>
        <authorList>
            <person name="Hyun D.-W."/>
            <person name="Bae J.-W."/>
        </authorList>
    </citation>
    <scope>NUCLEOTIDE SEQUENCE [LARGE SCALE GENOMIC DNA]</scope>
    <source>
        <strain evidence="4 5">KACC 15039</strain>
    </source>
</reference>
<evidence type="ECO:0000256" key="2">
    <source>
        <dbReference type="ARBA" id="ARBA00023172"/>
    </source>
</evidence>
<feature type="domain" description="Tyr recombinase" evidence="3">
    <location>
        <begin position="174"/>
        <end position="343"/>
    </location>
</feature>
<keyword evidence="1" id="KW-0238">DNA-binding</keyword>
<sequence length="358" mass="40507">MKTRYKNVTVSPDRHKKLRARFRKTGQKPVYMKHLPDQPGFDAEYQALLGGQDLEPRWPPRSVHDLCARYYKSADFEDSGGADNKRRRRGLIESFREEFGNDLVEDFKFQHIEAILLARSKKRENGKGREVGGAVAAVNLRKQLVRLFNYAEKLEWIASNPVKKAKRVGKAKINGYHTWTEEEIVAFKKRHPLGTKARLFLEIVLWTWQRRGDARLFGPRHIVRGKINYRASKNDADLWLPIAPDLKRAIDAMPSVGLTTFLVNEFGKPFTAAGVGNWFRDRCNEAGLTHCTAHGLRKVGAVRAAMAGGTNQELKAVGGWKGDQEVATYTEAVAQEGLADVTLLRVINRFSDIDPDLA</sequence>
<keyword evidence="5" id="KW-1185">Reference proteome</keyword>
<evidence type="ECO:0000313" key="5">
    <source>
        <dbReference type="Proteomes" id="UP000516105"/>
    </source>
</evidence>
<evidence type="ECO:0000313" key="4">
    <source>
        <dbReference type="EMBL" id="QNP45973.1"/>
    </source>
</evidence>
<gene>
    <name evidence="4" type="ORF">H9L14_01385</name>
</gene>
<accession>A0ABX6T9R8</accession>
<keyword evidence="2" id="KW-0233">DNA recombination</keyword>
<dbReference type="Gene3D" id="1.10.443.10">
    <property type="entry name" value="Intergrase catalytic core"/>
    <property type="match status" value="1"/>
</dbReference>
<proteinExistence type="predicted"/>
<dbReference type="Pfam" id="PF00589">
    <property type="entry name" value="Phage_integrase"/>
    <property type="match status" value="1"/>
</dbReference>
<dbReference type="InterPro" id="IPR010998">
    <property type="entry name" value="Integrase_recombinase_N"/>
</dbReference>
<dbReference type="Gene3D" id="1.10.150.130">
    <property type="match status" value="1"/>
</dbReference>
<dbReference type="SUPFAM" id="SSF56349">
    <property type="entry name" value="DNA breaking-rejoining enzymes"/>
    <property type="match status" value="1"/>
</dbReference>
<dbReference type="InterPro" id="IPR013762">
    <property type="entry name" value="Integrase-like_cat_sf"/>
</dbReference>
<dbReference type="PROSITE" id="PS51898">
    <property type="entry name" value="TYR_RECOMBINASE"/>
    <property type="match status" value="1"/>
</dbReference>
<evidence type="ECO:0000256" key="1">
    <source>
        <dbReference type="ARBA" id="ARBA00023125"/>
    </source>
</evidence>
<dbReference type="EMBL" id="CP060782">
    <property type="protein sequence ID" value="QNP45973.1"/>
    <property type="molecule type" value="Genomic_DNA"/>
</dbReference>
<name>A0ABX6T9R8_9SPHN</name>
<protein>
    <submittedName>
        <fullName evidence="4">Tyrosine-type recombinase/integrase</fullName>
    </submittedName>
</protein>
<organism evidence="4 5">
    <name type="scientific">Sphingomonas sediminicola</name>
    <dbReference type="NCBI Taxonomy" id="386874"/>
    <lineage>
        <taxon>Bacteria</taxon>
        <taxon>Pseudomonadati</taxon>
        <taxon>Pseudomonadota</taxon>
        <taxon>Alphaproteobacteria</taxon>
        <taxon>Sphingomonadales</taxon>
        <taxon>Sphingomonadaceae</taxon>
        <taxon>Sphingomonas</taxon>
    </lineage>
</organism>
<dbReference type="InterPro" id="IPR011010">
    <property type="entry name" value="DNA_brk_join_enz"/>
</dbReference>
<evidence type="ECO:0000259" key="3">
    <source>
        <dbReference type="PROSITE" id="PS51898"/>
    </source>
</evidence>
<dbReference type="Proteomes" id="UP000516105">
    <property type="component" value="Chromosome"/>
</dbReference>